<evidence type="ECO:0000256" key="10">
    <source>
        <dbReference type="RuleBase" id="RU000456"/>
    </source>
</evidence>
<comment type="catalytic activity">
    <reaction evidence="11">
        <text>4 Fe(II)-[cytochrome c] + O2 + 8 H(+)(in) = 4 Fe(III)-[cytochrome c] + 2 H2O + 4 H(+)(out)</text>
        <dbReference type="Rhea" id="RHEA:11436"/>
        <dbReference type="Rhea" id="RHEA-COMP:10350"/>
        <dbReference type="Rhea" id="RHEA-COMP:14399"/>
        <dbReference type="ChEBI" id="CHEBI:15377"/>
        <dbReference type="ChEBI" id="CHEBI:15378"/>
        <dbReference type="ChEBI" id="CHEBI:15379"/>
        <dbReference type="ChEBI" id="CHEBI:29033"/>
        <dbReference type="ChEBI" id="CHEBI:29034"/>
        <dbReference type="EC" id="7.1.1.9"/>
    </reaction>
</comment>
<dbReference type="GO" id="GO:0042773">
    <property type="term" value="P:ATP synthesis coupled electron transport"/>
    <property type="evidence" value="ECO:0007669"/>
    <property type="project" value="TreeGrafter"/>
</dbReference>
<evidence type="ECO:0000256" key="1">
    <source>
        <dbReference type="ARBA" id="ARBA00004141"/>
    </source>
</evidence>
<dbReference type="AlphaFoldDB" id="M7NX64"/>
<dbReference type="Proteomes" id="UP000011910">
    <property type="component" value="Unassembled WGS sequence"/>
</dbReference>
<evidence type="ECO:0000256" key="9">
    <source>
        <dbReference type="ARBA" id="ARBA00023136"/>
    </source>
</evidence>
<dbReference type="GO" id="GO:0005886">
    <property type="term" value="C:plasma membrane"/>
    <property type="evidence" value="ECO:0007669"/>
    <property type="project" value="UniProtKB-SubCell"/>
</dbReference>
<organism evidence="16 17">
    <name type="scientific">Cesiribacter andamanensis AMV16</name>
    <dbReference type="NCBI Taxonomy" id="1279009"/>
    <lineage>
        <taxon>Bacteria</taxon>
        <taxon>Pseudomonadati</taxon>
        <taxon>Bacteroidota</taxon>
        <taxon>Cytophagia</taxon>
        <taxon>Cytophagales</taxon>
        <taxon>Cesiribacteraceae</taxon>
        <taxon>Cesiribacter</taxon>
    </lineage>
</organism>
<evidence type="ECO:0000313" key="17">
    <source>
        <dbReference type="Proteomes" id="UP000011910"/>
    </source>
</evidence>
<dbReference type="eggNOG" id="COG1622">
    <property type="taxonomic scope" value="Bacteria"/>
</dbReference>
<comment type="similarity">
    <text evidence="2 10">Belongs to the cytochrome c oxidase subunit 2 family.</text>
</comment>
<dbReference type="InterPro" id="IPR002429">
    <property type="entry name" value="CcO_II-like_C"/>
</dbReference>
<keyword evidence="4 10" id="KW-0679">Respiratory chain</keyword>
<name>M7NX64_9BACT</name>
<reference evidence="16 17" key="1">
    <citation type="journal article" date="2013" name="Genome Announc.">
        <title>Draft Genome Sequence of Cesiribacter andamanensis Strain AMV16T, Isolated from a Soil Sample from a Mud Volcano in the Andaman Islands, India.</title>
        <authorList>
            <person name="Shivaji S."/>
            <person name="Ara S."/>
            <person name="Begum Z."/>
            <person name="Srinivas T.N."/>
            <person name="Singh A."/>
            <person name="Kumar Pinnaka A."/>
        </authorList>
    </citation>
    <scope>NUCLEOTIDE SEQUENCE [LARGE SCALE GENOMIC DNA]</scope>
    <source>
        <strain evidence="16 17">AMV16</strain>
    </source>
</reference>
<dbReference type="GO" id="GO:0005507">
    <property type="term" value="F:copper ion binding"/>
    <property type="evidence" value="ECO:0007669"/>
    <property type="project" value="InterPro"/>
</dbReference>
<dbReference type="GO" id="GO:0016491">
    <property type="term" value="F:oxidoreductase activity"/>
    <property type="evidence" value="ECO:0007669"/>
    <property type="project" value="UniProtKB-KW"/>
</dbReference>
<dbReference type="InterPro" id="IPR036257">
    <property type="entry name" value="Cyt_c_oxidase_su2_TM_sf"/>
</dbReference>
<dbReference type="Pfam" id="PF00116">
    <property type="entry name" value="COX2"/>
    <property type="match status" value="1"/>
</dbReference>
<dbReference type="Gene3D" id="1.10.287.90">
    <property type="match status" value="1"/>
</dbReference>
<evidence type="ECO:0000256" key="6">
    <source>
        <dbReference type="ARBA" id="ARBA00022967"/>
    </source>
</evidence>
<evidence type="ECO:0000256" key="13">
    <source>
        <dbReference type="SAM" id="Phobius"/>
    </source>
</evidence>
<dbReference type="InterPro" id="IPR008972">
    <property type="entry name" value="Cupredoxin"/>
</dbReference>
<keyword evidence="5 10" id="KW-0812">Transmembrane</keyword>
<evidence type="ECO:0000256" key="8">
    <source>
        <dbReference type="ARBA" id="ARBA00022989"/>
    </source>
</evidence>
<keyword evidence="11" id="KW-0479">Metal-binding</keyword>
<dbReference type="EC" id="7.1.1.9" evidence="11"/>
<dbReference type="PANTHER" id="PTHR22888">
    <property type="entry name" value="CYTOCHROME C OXIDASE, SUBUNIT II"/>
    <property type="match status" value="1"/>
</dbReference>
<comment type="cofactor">
    <cofactor evidence="11">
        <name>Cu cation</name>
        <dbReference type="ChEBI" id="CHEBI:23378"/>
    </cofactor>
    <text evidence="11">Binds a copper A center.</text>
</comment>
<comment type="function">
    <text evidence="11">Subunits I and II form the functional core of the enzyme complex. Electrons originating in cytochrome c are transferred via heme a and Cu(A) to the binuclear center formed by heme a3 and Cu(B).</text>
</comment>
<feature type="transmembrane region" description="Helical" evidence="13">
    <location>
        <begin position="85"/>
        <end position="110"/>
    </location>
</feature>
<keyword evidence="8 13" id="KW-1133">Transmembrane helix</keyword>
<dbReference type="InterPro" id="IPR011759">
    <property type="entry name" value="Cyt_c_oxidase_su2_TM_dom"/>
</dbReference>
<feature type="region of interest" description="Disordered" evidence="12">
    <location>
        <begin position="318"/>
        <end position="354"/>
    </location>
</feature>
<dbReference type="PROSITE" id="PS50857">
    <property type="entry name" value="COX2_CUA"/>
    <property type="match status" value="1"/>
</dbReference>
<evidence type="ECO:0000256" key="11">
    <source>
        <dbReference type="RuleBase" id="RU004024"/>
    </source>
</evidence>
<evidence type="ECO:0000256" key="12">
    <source>
        <dbReference type="SAM" id="MobiDB-lite"/>
    </source>
</evidence>
<keyword evidence="6" id="KW-1278">Translocase</keyword>
<gene>
    <name evidence="16" type="primary">ctaC</name>
    <name evidence="16" type="ORF">ADICEAN_01828</name>
</gene>
<proteinExistence type="inferred from homology"/>
<keyword evidence="9 13" id="KW-0472">Membrane</keyword>
<keyword evidence="16" id="KW-0560">Oxidoreductase</keyword>
<evidence type="ECO:0000256" key="7">
    <source>
        <dbReference type="ARBA" id="ARBA00022982"/>
    </source>
</evidence>
<dbReference type="PROSITE" id="PS50999">
    <property type="entry name" value="COX2_TM"/>
    <property type="match status" value="1"/>
</dbReference>
<dbReference type="Gene3D" id="2.60.40.420">
    <property type="entry name" value="Cupredoxins - blue copper proteins"/>
    <property type="match status" value="1"/>
</dbReference>
<feature type="domain" description="Cytochrome oxidase subunit II transmembrane region profile" evidence="15">
    <location>
        <begin position="63"/>
        <end position="159"/>
    </location>
</feature>
<evidence type="ECO:0000259" key="15">
    <source>
        <dbReference type="PROSITE" id="PS50999"/>
    </source>
</evidence>
<comment type="subcellular location">
    <subcellularLocation>
        <location evidence="10">Cell membrane</location>
        <topology evidence="10">Multi-pass membrane protein</topology>
    </subcellularLocation>
    <subcellularLocation>
        <location evidence="1">Membrane</location>
        <topology evidence="1">Multi-pass membrane protein</topology>
    </subcellularLocation>
</comment>
<evidence type="ECO:0000256" key="5">
    <source>
        <dbReference type="ARBA" id="ARBA00022692"/>
    </source>
</evidence>
<comment type="caution">
    <text evidence="16">The sequence shown here is derived from an EMBL/GenBank/DDBJ whole genome shotgun (WGS) entry which is preliminary data.</text>
</comment>
<evidence type="ECO:0000256" key="3">
    <source>
        <dbReference type="ARBA" id="ARBA00022448"/>
    </source>
</evidence>
<dbReference type="GO" id="GO:0004129">
    <property type="term" value="F:cytochrome-c oxidase activity"/>
    <property type="evidence" value="ECO:0007669"/>
    <property type="project" value="UniProtKB-EC"/>
</dbReference>
<dbReference type="SUPFAM" id="SSF49503">
    <property type="entry name" value="Cupredoxins"/>
    <property type="match status" value="1"/>
</dbReference>
<keyword evidence="7 10" id="KW-0249">Electron transport</keyword>
<keyword evidence="11" id="KW-0186">Copper</keyword>
<keyword evidence="17" id="KW-1185">Reference proteome</keyword>
<sequence>MFGILITIGVLILLAILMLLYRVYTLVSVARGTDKIKVSASNKINAILFLVFMILCGGLFFWYSFDAYENYQTPFAAAHGEEYESLFWATMWVSVAAFLITNVALFFFAFRYQYKEGAKALFYPDNTKLEIVWTIIPAIILVTLVFGGFKVWNQMTDESPEDAVELEIMGYQFAWVARYPGNDGVLGKYDFRLISPDNQMGLNLDDVNSHDDFMPREIHIPKGRAVEIKIRARDVLHSVSLPHFRQKMDAMPGMPTRMWFIPTKTTAEMREETGNPDFNYELACQQICGRGHFSMKMIVVVDEPADYEKWVAEQQSWTDANPELLGNRGGQQAAPSAAQPASAENVQLEAGVTQ</sequence>
<dbReference type="RefSeq" id="WP_009195224.1">
    <property type="nucleotide sequence ID" value="NZ_AODQ01000037.1"/>
</dbReference>
<dbReference type="Pfam" id="PF02790">
    <property type="entry name" value="COX2_TM"/>
    <property type="match status" value="1"/>
</dbReference>
<evidence type="ECO:0000256" key="4">
    <source>
        <dbReference type="ARBA" id="ARBA00022660"/>
    </source>
</evidence>
<accession>M7NX64</accession>
<feature type="transmembrane region" description="Helical" evidence="13">
    <location>
        <begin position="44"/>
        <end position="65"/>
    </location>
</feature>
<dbReference type="PRINTS" id="PR01166">
    <property type="entry name" value="CYCOXIDASEII"/>
</dbReference>
<keyword evidence="3 10" id="KW-0813">Transport</keyword>
<dbReference type="InterPro" id="IPR045187">
    <property type="entry name" value="CcO_II"/>
</dbReference>
<dbReference type="STRING" id="1279009.ADICEAN_01828"/>
<protein>
    <recommendedName>
        <fullName evidence="11">Cytochrome c oxidase subunit 2</fullName>
        <ecNumber evidence="11">7.1.1.9</ecNumber>
    </recommendedName>
</protein>
<feature type="domain" description="Cytochrome oxidase subunit II copper A binding" evidence="14">
    <location>
        <begin position="161"/>
        <end position="313"/>
    </location>
</feature>
<dbReference type="EMBL" id="AODQ01000037">
    <property type="protein sequence ID" value="EMR03034.1"/>
    <property type="molecule type" value="Genomic_DNA"/>
</dbReference>
<evidence type="ECO:0000259" key="14">
    <source>
        <dbReference type="PROSITE" id="PS50857"/>
    </source>
</evidence>
<dbReference type="OrthoDB" id="9781261at2"/>
<feature type="transmembrane region" description="Helical" evidence="13">
    <location>
        <begin position="6"/>
        <end position="24"/>
    </location>
</feature>
<dbReference type="PANTHER" id="PTHR22888:SF9">
    <property type="entry name" value="CYTOCHROME C OXIDASE SUBUNIT 2"/>
    <property type="match status" value="1"/>
</dbReference>
<dbReference type="SUPFAM" id="SSF81464">
    <property type="entry name" value="Cytochrome c oxidase subunit II-like, transmembrane region"/>
    <property type="match status" value="1"/>
</dbReference>
<dbReference type="PATRIC" id="fig|1279009.4.peg.1857"/>
<evidence type="ECO:0000313" key="16">
    <source>
        <dbReference type="EMBL" id="EMR03034.1"/>
    </source>
</evidence>
<evidence type="ECO:0000256" key="2">
    <source>
        <dbReference type="ARBA" id="ARBA00007866"/>
    </source>
</evidence>
<feature type="compositionally biased region" description="Low complexity" evidence="12">
    <location>
        <begin position="331"/>
        <end position="343"/>
    </location>
</feature>
<feature type="transmembrane region" description="Helical" evidence="13">
    <location>
        <begin position="131"/>
        <end position="152"/>
    </location>
</feature>